<organism evidence="2 3">
    <name type="scientific">Euplotes crassus</name>
    <dbReference type="NCBI Taxonomy" id="5936"/>
    <lineage>
        <taxon>Eukaryota</taxon>
        <taxon>Sar</taxon>
        <taxon>Alveolata</taxon>
        <taxon>Ciliophora</taxon>
        <taxon>Intramacronucleata</taxon>
        <taxon>Spirotrichea</taxon>
        <taxon>Hypotrichia</taxon>
        <taxon>Euplotida</taxon>
        <taxon>Euplotidae</taxon>
        <taxon>Moneuplotes</taxon>
    </lineage>
</organism>
<proteinExistence type="predicted"/>
<dbReference type="AlphaFoldDB" id="A0AAD2CXG9"/>
<comment type="caution">
    <text evidence="2">The sequence shown here is derived from an EMBL/GenBank/DDBJ whole genome shotgun (WGS) entry which is preliminary data.</text>
</comment>
<dbReference type="Proteomes" id="UP001295684">
    <property type="component" value="Unassembled WGS sequence"/>
</dbReference>
<reference evidence="2" key="1">
    <citation type="submission" date="2023-07" db="EMBL/GenBank/DDBJ databases">
        <authorList>
            <consortium name="AG Swart"/>
            <person name="Singh M."/>
            <person name="Singh A."/>
            <person name="Seah K."/>
            <person name="Emmerich C."/>
        </authorList>
    </citation>
    <scope>NUCLEOTIDE SEQUENCE</scope>
    <source>
        <strain evidence="2">DP1</strain>
    </source>
</reference>
<feature type="region of interest" description="Disordered" evidence="1">
    <location>
        <begin position="1"/>
        <end position="70"/>
    </location>
</feature>
<name>A0AAD2CXG9_EUPCR</name>
<dbReference type="EMBL" id="CAMPGE010015185">
    <property type="protein sequence ID" value="CAI2373820.1"/>
    <property type="molecule type" value="Genomic_DNA"/>
</dbReference>
<evidence type="ECO:0000313" key="3">
    <source>
        <dbReference type="Proteomes" id="UP001295684"/>
    </source>
</evidence>
<accession>A0AAD2CXG9</accession>
<evidence type="ECO:0000256" key="1">
    <source>
        <dbReference type="SAM" id="MobiDB-lite"/>
    </source>
</evidence>
<evidence type="ECO:0000313" key="2">
    <source>
        <dbReference type="EMBL" id="CAI2373820.1"/>
    </source>
</evidence>
<sequence>MGCCCGADKKNTKKPMPRREPAPPPVNIRHEESIKKDVRKDDKGADSPKKEDPQKFKKEKKPKKKNTDVDKLMKAAKEHETHGLTKDKKSAALFLDCDENYRGVSDFLKTSSNFKIDALDRVSINCVNKLDNRDKKCASSLFNGKNLKSINTIYLNGHTESGLKDINEYASTLFKTATKQIYLDSFNFDQDDLIQIFSTCVKTQELCLINCSIEKLDEDFKLNPKQVFAMKSLDMYWTLSKDRDDLIDEEKAKIFFKAIAKSKLKASLKQIHACTNDFKAKELEAVIKAAGLKARVVCDTKQPKPKH</sequence>
<gene>
    <name evidence="2" type="ORF">ECRASSUSDP1_LOCUS15169</name>
</gene>
<protein>
    <submittedName>
        <fullName evidence="2">Uncharacterized protein</fullName>
    </submittedName>
</protein>
<keyword evidence="3" id="KW-1185">Reference proteome</keyword>
<feature type="compositionally biased region" description="Basic and acidic residues" evidence="1">
    <location>
        <begin position="28"/>
        <end position="56"/>
    </location>
</feature>